<dbReference type="EMBL" id="BPLQ01005166">
    <property type="protein sequence ID" value="GIY13027.1"/>
    <property type="molecule type" value="Genomic_DNA"/>
</dbReference>
<evidence type="ECO:0000313" key="2">
    <source>
        <dbReference type="Proteomes" id="UP001054837"/>
    </source>
</evidence>
<dbReference type="Proteomes" id="UP001054837">
    <property type="component" value="Unassembled WGS sequence"/>
</dbReference>
<proteinExistence type="predicted"/>
<comment type="caution">
    <text evidence="1">The sequence shown here is derived from an EMBL/GenBank/DDBJ whole genome shotgun (WGS) entry which is preliminary data.</text>
</comment>
<reference evidence="1 2" key="1">
    <citation type="submission" date="2021-06" db="EMBL/GenBank/DDBJ databases">
        <title>Caerostris darwini draft genome.</title>
        <authorList>
            <person name="Kono N."/>
            <person name="Arakawa K."/>
        </authorList>
    </citation>
    <scope>NUCLEOTIDE SEQUENCE [LARGE SCALE GENOMIC DNA]</scope>
</reference>
<keyword evidence="2" id="KW-1185">Reference proteome</keyword>
<organism evidence="1 2">
    <name type="scientific">Caerostris darwini</name>
    <dbReference type="NCBI Taxonomy" id="1538125"/>
    <lineage>
        <taxon>Eukaryota</taxon>
        <taxon>Metazoa</taxon>
        <taxon>Ecdysozoa</taxon>
        <taxon>Arthropoda</taxon>
        <taxon>Chelicerata</taxon>
        <taxon>Arachnida</taxon>
        <taxon>Araneae</taxon>
        <taxon>Araneomorphae</taxon>
        <taxon>Entelegynae</taxon>
        <taxon>Araneoidea</taxon>
        <taxon>Araneidae</taxon>
        <taxon>Caerostris</taxon>
    </lineage>
</organism>
<protein>
    <submittedName>
        <fullName evidence="1">Uncharacterized protein</fullName>
    </submittedName>
</protein>
<evidence type="ECO:0000313" key="1">
    <source>
        <dbReference type="EMBL" id="GIY13027.1"/>
    </source>
</evidence>
<gene>
    <name evidence="1" type="ORF">CDAR_96551</name>
</gene>
<sequence length="85" mass="9009">MSCADALSLSASPPPTYLGVRGWWGCSNPAEDIYFISFRSPLTSAFTSSLAGGRRFVNLSTPCTLNPQVVDGNVSNKTGPQCLSH</sequence>
<name>A0AAV4QUV8_9ARAC</name>
<dbReference type="AlphaFoldDB" id="A0AAV4QUV8"/>
<accession>A0AAV4QUV8</accession>